<dbReference type="InterPro" id="IPR000719">
    <property type="entry name" value="Prot_kinase_dom"/>
</dbReference>
<keyword evidence="5 12" id="KW-0418">Kinase</keyword>
<dbReference type="InterPro" id="IPR017441">
    <property type="entry name" value="Protein_kinase_ATP_BS"/>
</dbReference>
<feature type="binding site" evidence="9">
    <location>
        <position position="62"/>
    </location>
    <ligand>
        <name>ATP</name>
        <dbReference type="ChEBI" id="CHEBI:30616"/>
    </ligand>
</feature>
<evidence type="ECO:0000256" key="8">
    <source>
        <dbReference type="ARBA" id="ARBA00048679"/>
    </source>
</evidence>
<dbReference type="EC" id="2.7.11.1" evidence="1"/>
<dbReference type="OrthoDB" id="6111975at2"/>
<evidence type="ECO:0000256" key="9">
    <source>
        <dbReference type="PROSITE-ProRule" id="PRU10141"/>
    </source>
</evidence>
<evidence type="ECO:0000256" key="10">
    <source>
        <dbReference type="SAM" id="MobiDB-lite"/>
    </source>
</evidence>
<reference evidence="12 13" key="1">
    <citation type="submission" date="2019-08" db="EMBL/GenBank/DDBJ databases">
        <title>Deep-cultivation of Planctomycetes and their phenomic and genomic characterization uncovers novel biology.</title>
        <authorList>
            <person name="Wiegand S."/>
            <person name="Jogler M."/>
            <person name="Boedeker C."/>
            <person name="Pinto D."/>
            <person name="Vollmers J."/>
            <person name="Rivas-Marin E."/>
            <person name="Kohn T."/>
            <person name="Peeters S.H."/>
            <person name="Heuer A."/>
            <person name="Rast P."/>
            <person name="Oberbeckmann S."/>
            <person name="Bunk B."/>
            <person name="Jeske O."/>
            <person name="Meyerdierks A."/>
            <person name="Storesund J.E."/>
            <person name="Kallscheuer N."/>
            <person name="Luecker S."/>
            <person name="Lage O.M."/>
            <person name="Pohl T."/>
            <person name="Merkel B.J."/>
            <person name="Hornburger P."/>
            <person name="Mueller R.-W."/>
            <person name="Bruemmer F."/>
            <person name="Labrenz M."/>
            <person name="Spormann A.M."/>
            <person name="Op den Camp H."/>
            <person name="Overmann J."/>
            <person name="Amann R."/>
            <person name="Jetten M.S.M."/>
            <person name="Mascher T."/>
            <person name="Medema M.H."/>
            <person name="Devos D.P."/>
            <person name="Kaster A.-K."/>
            <person name="Ovreas L."/>
            <person name="Rohde M."/>
            <person name="Galperin M.Y."/>
            <person name="Jogler C."/>
        </authorList>
    </citation>
    <scope>NUCLEOTIDE SEQUENCE [LARGE SCALE GENOMIC DNA]</scope>
    <source>
        <strain evidence="12 13">UC8</strain>
    </source>
</reference>
<evidence type="ECO:0000256" key="6">
    <source>
        <dbReference type="ARBA" id="ARBA00022840"/>
    </source>
</evidence>
<keyword evidence="6 9" id="KW-0067">ATP-binding</keyword>
<keyword evidence="2" id="KW-0723">Serine/threonine-protein kinase</keyword>
<evidence type="ECO:0000256" key="2">
    <source>
        <dbReference type="ARBA" id="ARBA00022527"/>
    </source>
</evidence>
<dbReference type="CDD" id="cd14014">
    <property type="entry name" value="STKc_PknB_like"/>
    <property type="match status" value="1"/>
</dbReference>
<evidence type="ECO:0000313" key="12">
    <source>
        <dbReference type="EMBL" id="QEG41568.1"/>
    </source>
</evidence>
<dbReference type="PROSITE" id="PS00107">
    <property type="entry name" value="PROTEIN_KINASE_ATP"/>
    <property type="match status" value="1"/>
</dbReference>
<protein>
    <recommendedName>
        <fullName evidence="1">non-specific serine/threonine protein kinase</fullName>
        <ecNumber evidence="1">2.7.11.1</ecNumber>
    </recommendedName>
</protein>
<feature type="region of interest" description="Disordered" evidence="10">
    <location>
        <begin position="1"/>
        <end position="20"/>
    </location>
</feature>
<dbReference type="Gene3D" id="1.10.510.10">
    <property type="entry name" value="Transferase(Phosphotransferase) domain 1"/>
    <property type="match status" value="1"/>
</dbReference>
<dbReference type="Proteomes" id="UP000325286">
    <property type="component" value="Chromosome"/>
</dbReference>
<dbReference type="GO" id="GO:0005524">
    <property type="term" value="F:ATP binding"/>
    <property type="evidence" value="ECO:0007669"/>
    <property type="project" value="UniProtKB-UniRule"/>
</dbReference>
<keyword evidence="4 9" id="KW-0547">Nucleotide-binding</keyword>
<dbReference type="PROSITE" id="PS50011">
    <property type="entry name" value="PROTEIN_KINASE_DOM"/>
    <property type="match status" value="1"/>
</dbReference>
<evidence type="ECO:0000256" key="3">
    <source>
        <dbReference type="ARBA" id="ARBA00022679"/>
    </source>
</evidence>
<dbReference type="GO" id="GO:0004674">
    <property type="term" value="F:protein serine/threonine kinase activity"/>
    <property type="evidence" value="ECO:0007669"/>
    <property type="project" value="UniProtKB-KW"/>
</dbReference>
<dbReference type="InterPro" id="IPR011009">
    <property type="entry name" value="Kinase-like_dom_sf"/>
</dbReference>
<comment type="catalytic activity">
    <reaction evidence="8">
        <text>L-seryl-[protein] + ATP = O-phospho-L-seryl-[protein] + ADP + H(+)</text>
        <dbReference type="Rhea" id="RHEA:17989"/>
        <dbReference type="Rhea" id="RHEA-COMP:9863"/>
        <dbReference type="Rhea" id="RHEA-COMP:11604"/>
        <dbReference type="ChEBI" id="CHEBI:15378"/>
        <dbReference type="ChEBI" id="CHEBI:29999"/>
        <dbReference type="ChEBI" id="CHEBI:30616"/>
        <dbReference type="ChEBI" id="CHEBI:83421"/>
        <dbReference type="ChEBI" id="CHEBI:456216"/>
        <dbReference type="EC" id="2.7.11.1"/>
    </reaction>
</comment>
<comment type="catalytic activity">
    <reaction evidence="7">
        <text>L-threonyl-[protein] + ATP = O-phospho-L-threonyl-[protein] + ADP + H(+)</text>
        <dbReference type="Rhea" id="RHEA:46608"/>
        <dbReference type="Rhea" id="RHEA-COMP:11060"/>
        <dbReference type="Rhea" id="RHEA-COMP:11605"/>
        <dbReference type="ChEBI" id="CHEBI:15378"/>
        <dbReference type="ChEBI" id="CHEBI:30013"/>
        <dbReference type="ChEBI" id="CHEBI:30616"/>
        <dbReference type="ChEBI" id="CHEBI:61977"/>
        <dbReference type="ChEBI" id="CHEBI:456216"/>
        <dbReference type="EC" id="2.7.11.1"/>
    </reaction>
</comment>
<keyword evidence="13" id="KW-1185">Reference proteome</keyword>
<dbReference type="Gene3D" id="3.30.200.20">
    <property type="entry name" value="Phosphorylase Kinase, domain 1"/>
    <property type="match status" value="1"/>
</dbReference>
<organism evidence="12 13">
    <name type="scientific">Roseimaritima ulvae</name>
    <dbReference type="NCBI Taxonomy" id="980254"/>
    <lineage>
        <taxon>Bacteria</taxon>
        <taxon>Pseudomonadati</taxon>
        <taxon>Planctomycetota</taxon>
        <taxon>Planctomycetia</taxon>
        <taxon>Pirellulales</taxon>
        <taxon>Pirellulaceae</taxon>
        <taxon>Roseimaritima</taxon>
    </lineage>
</organism>
<dbReference type="SUPFAM" id="SSF56112">
    <property type="entry name" value="Protein kinase-like (PK-like)"/>
    <property type="match status" value="1"/>
</dbReference>
<gene>
    <name evidence="12" type="primary">prkC_19</name>
    <name evidence="12" type="ORF">UC8_35920</name>
</gene>
<dbReference type="PANTHER" id="PTHR43289">
    <property type="entry name" value="MITOGEN-ACTIVATED PROTEIN KINASE KINASE KINASE 20-RELATED"/>
    <property type="match status" value="1"/>
</dbReference>
<evidence type="ECO:0000256" key="4">
    <source>
        <dbReference type="ARBA" id="ARBA00022741"/>
    </source>
</evidence>
<name>A0A5B9QRB6_9BACT</name>
<dbReference type="EMBL" id="CP042914">
    <property type="protein sequence ID" value="QEG41568.1"/>
    <property type="molecule type" value="Genomic_DNA"/>
</dbReference>
<dbReference type="PANTHER" id="PTHR43289:SF6">
    <property type="entry name" value="SERINE_THREONINE-PROTEIN KINASE NEKL-3"/>
    <property type="match status" value="1"/>
</dbReference>
<dbReference type="FunFam" id="1.10.510.10:FF:000021">
    <property type="entry name" value="Serine/threonine protein kinase"/>
    <property type="match status" value="1"/>
</dbReference>
<evidence type="ECO:0000256" key="5">
    <source>
        <dbReference type="ARBA" id="ARBA00022777"/>
    </source>
</evidence>
<feature type="domain" description="Protein kinase" evidence="11">
    <location>
        <begin position="33"/>
        <end position="298"/>
    </location>
</feature>
<dbReference type="FunFam" id="3.30.200.20:FF:000035">
    <property type="entry name" value="Serine/threonine protein kinase Stk1"/>
    <property type="match status" value="1"/>
</dbReference>
<keyword evidence="3 12" id="KW-0808">Transferase</keyword>
<evidence type="ECO:0000313" key="13">
    <source>
        <dbReference type="Proteomes" id="UP000325286"/>
    </source>
</evidence>
<dbReference type="Pfam" id="PF00069">
    <property type="entry name" value="Pkinase"/>
    <property type="match status" value="1"/>
</dbReference>
<dbReference type="SMART" id="SM00220">
    <property type="entry name" value="S_TKc"/>
    <property type="match status" value="1"/>
</dbReference>
<sequence length="513" mass="56693">MNTPAEKPDPPPARPTDDGSGAIDLTGHLMGDYQVLRRLGRGGMADVYVAQQKSLGRKVAIKVLRKDLAGDASYVERFRREARAVAKLSHANIVQVYEVGQQDSHYYIVQEFVDGQNLREKLERDGTLSVADAVKVMAGVTDALIAANEAGVTHRDIKPENIMLSRRGEVKVADFGLARVLGGEPLTDLTQAGLTMGTPRYMSPEQMQGKAVDTRSDLYSLGVTMFHLLCGRPPFEADDPLAMAVKHLQEEPPDLVECRAGEDLPMWLVATVEKLLRKTPEQRMQSPQELAAAIHAGITQLSPSLARTTATSLSAAMALQMAVDHQKSNRLSRHWKSLALWLLPLVGLLAGGAWAANQQTTSIRQLLSADSQDVVRLDSAAAQYLEAARVDRPQAWRAVWTYHSPEDSQTNADYAVKAQLQLARLYQQRGEWQPAADALSQFIDDAEAPLLYRMLGQAMLVEMSEQQADVKTAGRWRSELQKNYEQLAATNPTHLELFHRKAPRSVAERLKPQ</sequence>
<proteinExistence type="predicted"/>
<dbReference type="RefSeq" id="WP_084426892.1">
    <property type="nucleotide sequence ID" value="NZ_CP042914.1"/>
</dbReference>
<dbReference type="GO" id="GO:0106310">
    <property type="term" value="F:protein serine kinase activity"/>
    <property type="evidence" value="ECO:0007669"/>
    <property type="project" value="RHEA"/>
</dbReference>
<dbReference type="InterPro" id="IPR008271">
    <property type="entry name" value="Ser/Thr_kinase_AS"/>
</dbReference>
<accession>A0A5B9QRB6</accession>
<dbReference type="AlphaFoldDB" id="A0A5B9QRB6"/>
<evidence type="ECO:0000256" key="7">
    <source>
        <dbReference type="ARBA" id="ARBA00047899"/>
    </source>
</evidence>
<evidence type="ECO:0000256" key="1">
    <source>
        <dbReference type="ARBA" id="ARBA00012513"/>
    </source>
</evidence>
<evidence type="ECO:0000259" key="11">
    <source>
        <dbReference type="PROSITE" id="PS50011"/>
    </source>
</evidence>
<dbReference type="KEGG" id="rul:UC8_35920"/>
<dbReference type="PROSITE" id="PS00108">
    <property type="entry name" value="PROTEIN_KINASE_ST"/>
    <property type="match status" value="1"/>
</dbReference>